<comment type="subcellular location">
    <subcellularLocation>
        <location evidence="1">Periplasm</location>
    </subcellularLocation>
</comment>
<protein>
    <recommendedName>
        <fullName evidence="3">Curli assembly protein CsgC</fullName>
    </recommendedName>
</protein>
<keyword evidence="8" id="KW-1185">Reference proteome</keyword>
<accession>A0A9X3AR49</accession>
<dbReference type="GO" id="GO:0042597">
    <property type="term" value="C:periplasmic space"/>
    <property type="evidence" value="ECO:0007669"/>
    <property type="project" value="UniProtKB-SubCell"/>
</dbReference>
<dbReference type="Gene3D" id="2.60.40.2420">
    <property type="match status" value="1"/>
</dbReference>
<evidence type="ECO:0000313" key="7">
    <source>
        <dbReference type="EMBL" id="MCT4704285.1"/>
    </source>
</evidence>
<keyword evidence="6" id="KW-0143">Chaperone</keyword>
<gene>
    <name evidence="7" type="ORF">MUA00_21140</name>
</gene>
<proteinExistence type="inferred from homology"/>
<dbReference type="NCBIfam" id="NF007507">
    <property type="entry name" value="PRK10102.1"/>
    <property type="match status" value="1"/>
</dbReference>
<evidence type="ECO:0000256" key="1">
    <source>
        <dbReference type="ARBA" id="ARBA00004418"/>
    </source>
</evidence>
<dbReference type="InterPro" id="IPR047726">
    <property type="entry name" value="CsgH_dom"/>
</dbReference>
<dbReference type="InterPro" id="IPR014491">
    <property type="entry name" value="Curli_production_prot_CsgC"/>
</dbReference>
<evidence type="ECO:0000256" key="3">
    <source>
        <dbReference type="ARBA" id="ARBA00017442"/>
    </source>
</evidence>
<sequence>MHTLILLAALSNQLTFDTRQEGNIYTIEPVATLTTDCQCSMKLAAIRSGTSGQSSSNQRASVSIKANEPIKLASLRLNIDPGDNVTITVTLTNGKDINLEKQWAPPGNI</sequence>
<name>A0A9X3AR49_9ENTR</name>
<evidence type="ECO:0000256" key="5">
    <source>
        <dbReference type="ARBA" id="ARBA00022764"/>
    </source>
</evidence>
<dbReference type="EMBL" id="JALHAP010000082">
    <property type="protein sequence ID" value="MCT4704285.1"/>
    <property type="molecule type" value="Genomic_DNA"/>
</dbReference>
<dbReference type="AlphaFoldDB" id="A0A9X3AR49"/>
<keyword evidence="4" id="KW-0732">Signal</keyword>
<evidence type="ECO:0000313" key="8">
    <source>
        <dbReference type="Proteomes" id="UP001150641"/>
    </source>
</evidence>
<evidence type="ECO:0000256" key="4">
    <source>
        <dbReference type="ARBA" id="ARBA00022729"/>
    </source>
</evidence>
<comment type="similarity">
    <text evidence="2">Belongs to the CsgC/AgfC family.</text>
</comment>
<comment type="caution">
    <text evidence="7">The sequence shown here is derived from an EMBL/GenBank/DDBJ whole genome shotgun (WGS) entry which is preliminary data.</text>
</comment>
<evidence type="ECO:0000256" key="6">
    <source>
        <dbReference type="ARBA" id="ARBA00023186"/>
    </source>
</evidence>
<keyword evidence="5" id="KW-0574">Periplasm</keyword>
<dbReference type="RefSeq" id="WP_271124936.1">
    <property type="nucleotide sequence ID" value="NZ_JALHAN010000069.1"/>
</dbReference>
<dbReference type="Pfam" id="PF10610">
    <property type="entry name" value="Tafi-CsgC"/>
    <property type="match status" value="1"/>
</dbReference>
<dbReference type="Proteomes" id="UP001150641">
    <property type="component" value="Unassembled WGS sequence"/>
</dbReference>
<evidence type="ECO:0000256" key="2">
    <source>
        <dbReference type="ARBA" id="ARBA00006329"/>
    </source>
</evidence>
<dbReference type="NCBIfam" id="NF041112">
    <property type="entry name" value="chap_CsgH_alph"/>
    <property type="match status" value="1"/>
</dbReference>
<reference evidence="7" key="1">
    <citation type="submission" date="2022-03" db="EMBL/GenBank/DDBJ databases">
        <title>Proposal of a novel genus Dryocolo and two novel species.</title>
        <authorList>
            <person name="Maddock D.W."/>
            <person name="Brady C.L."/>
            <person name="Denman S."/>
            <person name="Arnold D."/>
        </authorList>
    </citation>
    <scope>NUCLEOTIDE SEQUENCE</scope>
    <source>
        <strain evidence="7">H6W4</strain>
    </source>
</reference>
<organism evidence="7 8">
    <name type="scientific">Dryocola boscaweniae</name>
    <dbReference type="NCBI Taxonomy" id="2925397"/>
    <lineage>
        <taxon>Bacteria</taxon>
        <taxon>Pseudomonadati</taxon>
        <taxon>Pseudomonadota</taxon>
        <taxon>Gammaproteobacteria</taxon>
        <taxon>Enterobacterales</taxon>
        <taxon>Enterobacteriaceae</taxon>
        <taxon>Dryocola</taxon>
    </lineage>
</organism>
<dbReference type="InterPro" id="IPR053722">
    <property type="entry name" value="Curli_assembly_CsgC/AgfC"/>
</dbReference>